<dbReference type="InterPro" id="IPR011108">
    <property type="entry name" value="RMMBL"/>
</dbReference>
<accession>A0A146G389</accession>
<proteinExistence type="predicted"/>
<evidence type="ECO:0000256" key="1">
    <source>
        <dbReference type="ARBA" id="ARBA00022801"/>
    </source>
</evidence>
<dbReference type="InterPro" id="IPR036866">
    <property type="entry name" value="RibonucZ/Hydroxyglut_hydro"/>
</dbReference>
<gene>
    <name evidence="4" type="ORF">TSACC_2338</name>
</gene>
<keyword evidence="5" id="KW-1185">Reference proteome</keyword>
<dbReference type="Pfam" id="PF10996">
    <property type="entry name" value="Beta-Casp"/>
    <property type="match status" value="1"/>
</dbReference>
<dbReference type="Proteomes" id="UP000076023">
    <property type="component" value="Unassembled WGS sequence"/>
</dbReference>
<dbReference type="Gene3D" id="3.40.50.10890">
    <property type="match status" value="1"/>
</dbReference>
<dbReference type="GO" id="GO:0004521">
    <property type="term" value="F:RNA endonuclease activity"/>
    <property type="evidence" value="ECO:0007669"/>
    <property type="project" value="TreeGrafter"/>
</dbReference>
<dbReference type="STRING" id="690879.TSACC_2338"/>
<evidence type="ECO:0000259" key="3">
    <source>
        <dbReference type="SMART" id="SM01027"/>
    </source>
</evidence>
<dbReference type="Gene3D" id="3.60.15.10">
    <property type="entry name" value="Ribonuclease Z/Hydroxyacylglutathione hydrolase-like"/>
    <property type="match status" value="1"/>
</dbReference>
<dbReference type="InParanoid" id="A0A146G389"/>
<dbReference type="InterPro" id="IPR022712">
    <property type="entry name" value="Beta_Casp"/>
</dbReference>
<dbReference type="SUPFAM" id="SSF56281">
    <property type="entry name" value="Metallo-hydrolase/oxidoreductase"/>
    <property type="match status" value="1"/>
</dbReference>
<comment type="caution">
    <text evidence="4">The sequence shown here is derived from an EMBL/GenBank/DDBJ whole genome shotgun (WGS) entry which is preliminary data.</text>
</comment>
<keyword evidence="1" id="KW-0378">Hydrolase</keyword>
<keyword evidence="4" id="KW-0269">Exonuclease</keyword>
<dbReference type="InterPro" id="IPR001279">
    <property type="entry name" value="Metallo-B-lactamas"/>
</dbReference>
<dbReference type="InterPro" id="IPR050698">
    <property type="entry name" value="MBL"/>
</dbReference>
<dbReference type="SMART" id="SM01027">
    <property type="entry name" value="Beta-Casp"/>
    <property type="match status" value="1"/>
</dbReference>
<dbReference type="AlphaFoldDB" id="A0A146G389"/>
<feature type="domain" description="Metallo-beta-lactamase" evidence="2">
    <location>
        <begin position="13"/>
        <end position="220"/>
    </location>
</feature>
<sequence length="456" mass="50948">MELINLTRRVEIGANSYLLKIKGQSVIIDAGLHPKDEGLSATPDYSQVPAGSVQTIIVSHAHQDHLGSLPFLTRREPQARVLMTESTAKIADVMLHNSVNVMLRQREEHNLTEYPLFTHRGVEFSRQQWVPCKPNQRYTLTGERATDKDNPTIEFYNSGHILGAAGVLIRCDGKKVFYTGDVNFDNQTLIQGADFPESGVDTLIMETTRGDSPTPIGFTRAKEEERLARSIREAFDRGGSVTIPVFALGKTQELLAMLWRMRLRGLLAPVPIYIGGLSTKLTNIYDALSHDPQRAHPELQLLQEMAPYVLSGNEVFTIAPRKKCIFALSSGMMTENTLSNLFCRRILGDPNQSLFFVGYSDPESPAGRIRSANPGDEVVLDSKQPPIKLQCNIQEFNFSAHASRETLLNYAVGLRPKKIVLVHGDRSAIEWFELKIYKELPETEVLIPEPGKKISL</sequence>
<evidence type="ECO:0000259" key="2">
    <source>
        <dbReference type="SMART" id="SM00849"/>
    </source>
</evidence>
<dbReference type="OrthoDB" id="9803916at2"/>
<dbReference type="Pfam" id="PF07521">
    <property type="entry name" value="RMMBL"/>
    <property type="match status" value="1"/>
</dbReference>
<dbReference type="Pfam" id="PF00753">
    <property type="entry name" value="Lactamase_B"/>
    <property type="match status" value="1"/>
</dbReference>
<protein>
    <submittedName>
        <fullName evidence="4">RNA processing exonuclease, beta-lactamase fold, Cft2 family</fullName>
    </submittedName>
</protein>
<evidence type="ECO:0000313" key="4">
    <source>
        <dbReference type="EMBL" id="GAT31943.1"/>
    </source>
</evidence>
<dbReference type="RefSeq" id="WP_075080552.1">
    <property type="nucleotide sequence ID" value="NZ_BDCO01000002.1"/>
</dbReference>
<dbReference type="EMBL" id="BDCO01000002">
    <property type="protein sequence ID" value="GAT31943.1"/>
    <property type="molecule type" value="Genomic_DNA"/>
</dbReference>
<feature type="domain" description="Beta-Casp" evidence="3">
    <location>
        <begin position="251"/>
        <end position="369"/>
    </location>
</feature>
<dbReference type="CDD" id="cd16295">
    <property type="entry name" value="TTHA0252-CPSF-like_MBL-fold"/>
    <property type="match status" value="1"/>
</dbReference>
<dbReference type="PANTHER" id="PTHR11203:SF37">
    <property type="entry name" value="INTEGRATOR COMPLEX SUBUNIT 11"/>
    <property type="match status" value="1"/>
</dbReference>
<dbReference type="PANTHER" id="PTHR11203">
    <property type="entry name" value="CLEAVAGE AND POLYADENYLATION SPECIFICITY FACTOR FAMILY MEMBER"/>
    <property type="match status" value="1"/>
</dbReference>
<evidence type="ECO:0000313" key="5">
    <source>
        <dbReference type="Proteomes" id="UP000076023"/>
    </source>
</evidence>
<keyword evidence="4" id="KW-0540">Nuclease</keyword>
<dbReference type="SMART" id="SM00849">
    <property type="entry name" value="Lactamase_B"/>
    <property type="match status" value="1"/>
</dbReference>
<organism evidence="4 5">
    <name type="scientific">Terrimicrobium sacchariphilum</name>
    <dbReference type="NCBI Taxonomy" id="690879"/>
    <lineage>
        <taxon>Bacteria</taxon>
        <taxon>Pseudomonadati</taxon>
        <taxon>Verrucomicrobiota</taxon>
        <taxon>Terrimicrobiia</taxon>
        <taxon>Terrimicrobiales</taxon>
        <taxon>Terrimicrobiaceae</taxon>
        <taxon>Terrimicrobium</taxon>
    </lineage>
</organism>
<reference evidence="5" key="1">
    <citation type="journal article" date="2017" name="Genome Announc.">
        <title>Draft Genome Sequence of Terrimicrobium sacchariphilum NM-5T, a Facultative Anaerobic Soil Bacterium of the Class Spartobacteria.</title>
        <authorList>
            <person name="Qiu Y.L."/>
            <person name="Tourlousse D.M."/>
            <person name="Matsuura N."/>
            <person name="Ohashi A."/>
            <person name="Sekiguchi Y."/>
        </authorList>
    </citation>
    <scope>NUCLEOTIDE SEQUENCE [LARGE SCALE GENOMIC DNA]</scope>
    <source>
        <strain evidence="5">NM-5</strain>
    </source>
</reference>
<name>A0A146G389_TERSA</name>
<dbReference type="GO" id="GO:0004527">
    <property type="term" value="F:exonuclease activity"/>
    <property type="evidence" value="ECO:0007669"/>
    <property type="project" value="UniProtKB-KW"/>
</dbReference>